<keyword evidence="1" id="KW-0812">Transmembrane</keyword>
<comment type="caution">
    <text evidence="2">The sequence shown here is derived from an EMBL/GenBank/DDBJ whole genome shotgun (WGS) entry which is preliminary data.</text>
</comment>
<organism evidence="2 3">
    <name type="scientific">Endobacterium cereale</name>
    <dbReference type="NCBI Taxonomy" id="2663029"/>
    <lineage>
        <taxon>Bacteria</taxon>
        <taxon>Pseudomonadati</taxon>
        <taxon>Pseudomonadota</taxon>
        <taxon>Alphaproteobacteria</taxon>
        <taxon>Hyphomicrobiales</taxon>
        <taxon>Rhizobiaceae</taxon>
        <taxon>Endobacterium</taxon>
    </lineage>
</organism>
<gene>
    <name evidence="2" type="ORF">GAO09_04635</name>
</gene>
<protein>
    <submittedName>
        <fullName evidence="2">Uncharacterized protein</fullName>
    </submittedName>
</protein>
<proteinExistence type="predicted"/>
<dbReference type="EMBL" id="WIXI01000030">
    <property type="protein sequence ID" value="MQY45351.1"/>
    <property type="molecule type" value="Genomic_DNA"/>
</dbReference>
<dbReference type="Proteomes" id="UP000435138">
    <property type="component" value="Unassembled WGS sequence"/>
</dbReference>
<keyword evidence="1" id="KW-0472">Membrane</keyword>
<keyword evidence="1" id="KW-1133">Transmembrane helix</keyword>
<feature type="transmembrane region" description="Helical" evidence="1">
    <location>
        <begin position="12"/>
        <end position="35"/>
    </location>
</feature>
<reference evidence="2 3" key="1">
    <citation type="submission" date="2019-11" db="EMBL/GenBank/DDBJ databases">
        <title>Genome analysis of Rhizobacterium cereale a novel genus and species isolated from maize roots in North Spain.</title>
        <authorList>
            <person name="Menendez E."/>
            <person name="Flores-Felix J.D."/>
            <person name="Ramirez-Bahena M.-H."/>
            <person name="Igual J.M."/>
            <person name="Garcia-Fraile P."/>
            <person name="Peix A."/>
            <person name="Velazquez E."/>
        </authorList>
    </citation>
    <scope>NUCLEOTIDE SEQUENCE [LARGE SCALE GENOMIC DNA]</scope>
    <source>
        <strain evidence="2 3">RZME27</strain>
    </source>
</reference>
<sequence length="85" mass="9403">MDRDKKSDMTVGMKVMLLTMFTCCIGLFVGLAGLIADWAVAKSIGAVSLVVVFIIIWAAPELVGDKMMDRFLYGRKNKSRDEKDA</sequence>
<keyword evidence="3" id="KW-1185">Reference proteome</keyword>
<name>A0A6A8A977_9HYPH</name>
<evidence type="ECO:0000256" key="1">
    <source>
        <dbReference type="SAM" id="Phobius"/>
    </source>
</evidence>
<evidence type="ECO:0000313" key="2">
    <source>
        <dbReference type="EMBL" id="MQY45351.1"/>
    </source>
</evidence>
<dbReference type="RefSeq" id="WP_153352885.1">
    <property type="nucleotide sequence ID" value="NZ_JAYKOO010000001.1"/>
</dbReference>
<feature type="transmembrane region" description="Helical" evidence="1">
    <location>
        <begin position="41"/>
        <end position="60"/>
    </location>
</feature>
<dbReference type="AlphaFoldDB" id="A0A6A8A977"/>
<evidence type="ECO:0000313" key="3">
    <source>
        <dbReference type="Proteomes" id="UP000435138"/>
    </source>
</evidence>
<accession>A0A6A8A977</accession>